<feature type="domain" description="Nitroreductase" evidence="6">
    <location>
        <begin position="36"/>
        <end position="190"/>
    </location>
</feature>
<evidence type="ECO:0000256" key="4">
    <source>
        <dbReference type="ARBA" id="ARBA00023002"/>
    </source>
</evidence>
<name>A0A067Z2U6_GLUOY</name>
<reference evidence="7 8" key="1">
    <citation type="journal article" date="2015" name="Appl. Microbiol. Biotechnol.">
        <title>The consequence of an additional NADH dehydrogenase paralog on the growth of Gluconobacter oxydans DSM3504.</title>
        <authorList>
            <person name="Kostner D."/>
            <person name="Luchterhand B."/>
            <person name="Junker A."/>
            <person name="Volland S."/>
            <person name="Daniel R."/>
            <person name="Buchs J."/>
            <person name="Liebl W."/>
            <person name="Ehrenreich A."/>
        </authorList>
    </citation>
    <scope>NUCLEOTIDE SEQUENCE [LARGE SCALE GENOMIC DNA]</scope>
    <source>
        <strain evidence="7">DSM 3504</strain>
    </source>
</reference>
<accession>A0A067Z2U6</accession>
<evidence type="ECO:0000256" key="5">
    <source>
        <dbReference type="PIRNR" id="PIRNR005426"/>
    </source>
</evidence>
<comment type="similarity">
    <text evidence="1 5">Belongs to the flavin oxidoreductase frp family.</text>
</comment>
<dbReference type="AlphaFoldDB" id="A0A067Z2U6"/>
<dbReference type="Pfam" id="PF00881">
    <property type="entry name" value="Nitroreductase"/>
    <property type="match status" value="1"/>
</dbReference>
<organism evidence="7 8">
    <name type="scientific">Gluconobacter oxydans DSM 3504</name>
    <dbReference type="NCBI Taxonomy" id="1288313"/>
    <lineage>
        <taxon>Bacteria</taxon>
        <taxon>Pseudomonadati</taxon>
        <taxon>Pseudomonadota</taxon>
        <taxon>Alphaproteobacteria</taxon>
        <taxon>Acetobacterales</taxon>
        <taxon>Acetobacteraceae</taxon>
        <taxon>Gluconobacter</taxon>
    </lineage>
</organism>
<dbReference type="EMBL" id="CP004373">
    <property type="protein sequence ID" value="AHK70828.1"/>
    <property type="molecule type" value="Genomic_DNA"/>
</dbReference>
<dbReference type="InterPro" id="IPR000415">
    <property type="entry name" value="Nitroreductase-like"/>
</dbReference>
<keyword evidence="2 5" id="KW-0285">Flavoprotein</keyword>
<dbReference type="GeneID" id="56905152"/>
<dbReference type="PANTHER" id="PTHR43425:SF2">
    <property type="entry name" value="OXYGEN-INSENSITIVE NADPH NITROREDUCTASE"/>
    <property type="match status" value="1"/>
</dbReference>
<evidence type="ECO:0000256" key="1">
    <source>
        <dbReference type="ARBA" id="ARBA00008366"/>
    </source>
</evidence>
<dbReference type="InterPro" id="IPR029479">
    <property type="entry name" value="Nitroreductase"/>
</dbReference>
<dbReference type="CDD" id="cd02146">
    <property type="entry name" value="NfsA-like"/>
    <property type="match status" value="1"/>
</dbReference>
<dbReference type="Proteomes" id="UP000031656">
    <property type="component" value="Chromosome"/>
</dbReference>
<keyword evidence="3 5" id="KW-0288">FMN</keyword>
<dbReference type="HOGENOM" id="CLU_070764_0_0_5"/>
<protein>
    <submittedName>
        <fullName evidence="7">Putative NADPH-dependent nitro/flavin reductase NfrA</fullName>
    </submittedName>
</protein>
<dbReference type="KEGG" id="goy:GLS_c09180"/>
<gene>
    <name evidence="7" type="primary">nfrA</name>
    <name evidence="7" type="ORF">GLS_c09180</name>
</gene>
<keyword evidence="4 5" id="KW-0560">Oxidoreductase</keyword>
<dbReference type="PANTHER" id="PTHR43425">
    <property type="entry name" value="OXYGEN-INSENSITIVE NADPH NITROREDUCTASE"/>
    <property type="match status" value="1"/>
</dbReference>
<keyword evidence="5" id="KW-0521">NADP</keyword>
<evidence type="ECO:0000256" key="2">
    <source>
        <dbReference type="ARBA" id="ARBA00022630"/>
    </source>
</evidence>
<dbReference type="RefSeq" id="WP_041111399.1">
    <property type="nucleotide sequence ID" value="NZ_CP004373.1"/>
</dbReference>
<dbReference type="GO" id="GO:0016491">
    <property type="term" value="F:oxidoreductase activity"/>
    <property type="evidence" value="ECO:0007669"/>
    <property type="project" value="UniProtKB-UniRule"/>
</dbReference>
<proteinExistence type="inferred from homology"/>
<dbReference type="InterPro" id="IPR016446">
    <property type="entry name" value="Flavin_OxRdtase_Frp"/>
</dbReference>
<evidence type="ECO:0000313" key="8">
    <source>
        <dbReference type="Proteomes" id="UP000031656"/>
    </source>
</evidence>
<dbReference type="Gene3D" id="3.40.109.10">
    <property type="entry name" value="NADH Oxidase"/>
    <property type="match status" value="1"/>
</dbReference>
<evidence type="ECO:0000259" key="6">
    <source>
        <dbReference type="Pfam" id="PF00881"/>
    </source>
</evidence>
<evidence type="ECO:0000313" key="7">
    <source>
        <dbReference type="EMBL" id="AHK70828.1"/>
    </source>
</evidence>
<dbReference type="PIRSF" id="PIRSF005426">
    <property type="entry name" value="Frp"/>
    <property type="match status" value="1"/>
</dbReference>
<dbReference type="SUPFAM" id="SSF55469">
    <property type="entry name" value="FMN-dependent nitroreductase-like"/>
    <property type="match status" value="1"/>
</dbReference>
<sequence>MSGTSSERISTLWQTRYRTLAPKTLPDNAVLDLLLSHHSVRAYLPDALPEGTLEAGIAAASSAATSSNLQVWSVVAVENPETRARLAELCGNQNHIEVAPLFLAWIVDLARLERIAERAGMGHEALDYQETFLMATLDTGIAAQNAVTAFESLGLGTVYIGGLRNHPEEVASLLSLPPRSVAVVGLCVGKPDPAAQNGYKPRLGQNVILHRERYSTENEAEGIAAYDRIADDYQKEQGLTSRAWSETVAKRVDSFKGLSGRHVIRTVLHRLGFPLR</sequence>
<evidence type="ECO:0000256" key="3">
    <source>
        <dbReference type="ARBA" id="ARBA00022643"/>
    </source>
</evidence>